<protein>
    <submittedName>
        <fullName evidence="1">Uncharacterized protein</fullName>
    </submittedName>
</protein>
<reference evidence="2" key="1">
    <citation type="journal article" date="2023" name="G3 (Bethesda)">
        <title>Genome assembly and association tests identify interacting loci associated with vigor, precocity, and sex in interspecific pistachio rootstocks.</title>
        <authorList>
            <person name="Palmer W."/>
            <person name="Jacygrad E."/>
            <person name="Sagayaradj S."/>
            <person name="Cavanaugh K."/>
            <person name="Han R."/>
            <person name="Bertier L."/>
            <person name="Beede B."/>
            <person name="Kafkas S."/>
            <person name="Golino D."/>
            <person name="Preece J."/>
            <person name="Michelmore R."/>
        </authorList>
    </citation>
    <scope>NUCLEOTIDE SEQUENCE [LARGE SCALE GENOMIC DNA]</scope>
</reference>
<evidence type="ECO:0000313" key="2">
    <source>
        <dbReference type="Proteomes" id="UP001164250"/>
    </source>
</evidence>
<name>A0ACC1C117_9ROSI</name>
<gene>
    <name evidence="1" type="ORF">Patl1_18157</name>
</gene>
<keyword evidence="2" id="KW-1185">Reference proteome</keyword>
<organism evidence="1 2">
    <name type="scientific">Pistacia atlantica</name>
    <dbReference type="NCBI Taxonomy" id="434234"/>
    <lineage>
        <taxon>Eukaryota</taxon>
        <taxon>Viridiplantae</taxon>
        <taxon>Streptophyta</taxon>
        <taxon>Embryophyta</taxon>
        <taxon>Tracheophyta</taxon>
        <taxon>Spermatophyta</taxon>
        <taxon>Magnoliopsida</taxon>
        <taxon>eudicotyledons</taxon>
        <taxon>Gunneridae</taxon>
        <taxon>Pentapetalae</taxon>
        <taxon>rosids</taxon>
        <taxon>malvids</taxon>
        <taxon>Sapindales</taxon>
        <taxon>Anacardiaceae</taxon>
        <taxon>Pistacia</taxon>
    </lineage>
</organism>
<sequence>MAIVGQMRSYGKMISNQIIVAKVLRSVTSKFDHVVAAIEESKDLSIFSFDELIGSLQAHELRINRSLEKNEEKAFQVKEEATKTGEIESSTSKGLWKRRIMWPWSWSWSWQRKR</sequence>
<evidence type="ECO:0000313" key="1">
    <source>
        <dbReference type="EMBL" id="KAJ0105785.1"/>
    </source>
</evidence>
<dbReference type="EMBL" id="CM047898">
    <property type="protein sequence ID" value="KAJ0105785.1"/>
    <property type="molecule type" value="Genomic_DNA"/>
</dbReference>
<comment type="caution">
    <text evidence="1">The sequence shown here is derived from an EMBL/GenBank/DDBJ whole genome shotgun (WGS) entry which is preliminary data.</text>
</comment>
<dbReference type="Proteomes" id="UP001164250">
    <property type="component" value="Chromosome 2"/>
</dbReference>
<proteinExistence type="predicted"/>
<accession>A0ACC1C117</accession>